<dbReference type="PANTHER" id="PTHR30273:SF2">
    <property type="entry name" value="PROTEIN FECR"/>
    <property type="match status" value="1"/>
</dbReference>
<dbReference type="Proteomes" id="UP000280066">
    <property type="component" value="Unassembled WGS sequence"/>
</dbReference>
<keyword evidence="1" id="KW-0812">Transmembrane</keyword>
<dbReference type="InterPro" id="IPR012373">
    <property type="entry name" value="Ferrdict_sens_TM"/>
</dbReference>
<dbReference type="PANTHER" id="PTHR30273">
    <property type="entry name" value="PERIPLASMIC SIGNAL SENSOR AND SIGMA FACTOR ACTIVATOR FECR-RELATED"/>
    <property type="match status" value="1"/>
</dbReference>
<keyword evidence="4" id="KW-1185">Reference proteome</keyword>
<evidence type="ECO:0000313" key="4">
    <source>
        <dbReference type="Proteomes" id="UP000280066"/>
    </source>
</evidence>
<accession>A0A3R9NH30</accession>
<evidence type="ECO:0000259" key="2">
    <source>
        <dbReference type="Pfam" id="PF04773"/>
    </source>
</evidence>
<evidence type="ECO:0000256" key="1">
    <source>
        <dbReference type="SAM" id="Phobius"/>
    </source>
</evidence>
<dbReference type="OrthoDB" id="645173at2"/>
<gene>
    <name evidence="3" type="ORF">EI290_08585</name>
</gene>
<keyword evidence="1" id="KW-0472">Membrane</keyword>
<protein>
    <submittedName>
        <fullName evidence="3">DUF4974 domain-containing protein</fullName>
    </submittedName>
</protein>
<dbReference type="Gene3D" id="2.60.120.1440">
    <property type="match status" value="1"/>
</dbReference>
<comment type="caution">
    <text evidence="3">The sequence shown here is derived from an EMBL/GenBank/DDBJ whole genome shotgun (WGS) entry which is preliminary data.</text>
</comment>
<dbReference type="PIRSF" id="PIRSF018266">
    <property type="entry name" value="FecR"/>
    <property type="match status" value="1"/>
</dbReference>
<dbReference type="GO" id="GO:0016989">
    <property type="term" value="F:sigma factor antagonist activity"/>
    <property type="evidence" value="ECO:0007669"/>
    <property type="project" value="TreeGrafter"/>
</dbReference>
<sequence length="324" mass="36765">MVTLLSLCNLFMKPRPPRPLPARLLYSLRSRARRRQQREQWLDALVAATPDDAELLNEEQAADRQQRLLRTIRARTQPLGQVRRLWPVLRVAAVLVPLLVAAVVWWGQREAPALHYTTGIGEQRELVLPDHSRVWLRPRSSLTWRAAPGQGREVRLRGEAFFAVTKDPAHPFVVRTAAVAVRVLGTSFLVKAYPQLPTTTVLVRTGRVQVAGPQRELAVLHPQDKLVFNPACQQLTLTHHKYTANLTTNQMLTFEQASLAEILLTLENYYPVRFELRPDAPAVALSGSLDPALSADQITDVLNTLLHRHHLRIFRRTATTYRVE</sequence>
<keyword evidence="1" id="KW-1133">Transmembrane helix</keyword>
<dbReference type="InterPro" id="IPR006860">
    <property type="entry name" value="FecR"/>
</dbReference>
<proteinExistence type="predicted"/>
<feature type="domain" description="FecR protein" evidence="2">
    <location>
        <begin position="116"/>
        <end position="209"/>
    </location>
</feature>
<organism evidence="3 4">
    <name type="scientific">Hymenobacter metallilatus</name>
    <dbReference type="NCBI Taxonomy" id="2493666"/>
    <lineage>
        <taxon>Bacteria</taxon>
        <taxon>Pseudomonadati</taxon>
        <taxon>Bacteroidota</taxon>
        <taxon>Cytophagia</taxon>
        <taxon>Cytophagales</taxon>
        <taxon>Hymenobacteraceae</taxon>
        <taxon>Hymenobacter</taxon>
    </lineage>
</organism>
<name>A0A3R9NH30_9BACT</name>
<evidence type="ECO:0000313" key="3">
    <source>
        <dbReference type="EMBL" id="RSK34666.1"/>
    </source>
</evidence>
<dbReference type="Gene3D" id="3.55.50.30">
    <property type="match status" value="1"/>
</dbReference>
<reference evidence="3 4" key="1">
    <citation type="submission" date="2018-12" db="EMBL/GenBank/DDBJ databases">
        <authorList>
            <person name="Feng G."/>
            <person name="Zhu H."/>
        </authorList>
    </citation>
    <scope>NUCLEOTIDE SEQUENCE [LARGE SCALE GENOMIC DNA]</scope>
    <source>
        <strain evidence="3 4">9PBR-2</strain>
    </source>
</reference>
<feature type="transmembrane region" description="Helical" evidence="1">
    <location>
        <begin position="85"/>
        <end position="107"/>
    </location>
</feature>
<dbReference type="AlphaFoldDB" id="A0A3R9NH30"/>
<dbReference type="EMBL" id="RWIS01000004">
    <property type="protein sequence ID" value="RSK34666.1"/>
    <property type="molecule type" value="Genomic_DNA"/>
</dbReference>
<dbReference type="Pfam" id="PF04773">
    <property type="entry name" value="FecR"/>
    <property type="match status" value="1"/>
</dbReference>